<dbReference type="PANTHER" id="PTHR36509:SF2">
    <property type="entry name" value="BLL3101 PROTEIN"/>
    <property type="match status" value="1"/>
</dbReference>
<feature type="domain" description="DUF1254" evidence="3">
    <location>
        <begin position="35"/>
        <end position="104"/>
    </location>
</feature>
<name>A0ABP4B392_9ACTN</name>
<accession>A0ABP4B392</accession>
<dbReference type="PANTHER" id="PTHR36509">
    <property type="entry name" value="BLL3101 PROTEIN"/>
    <property type="match status" value="1"/>
</dbReference>
<dbReference type="InterPro" id="IPR037050">
    <property type="entry name" value="DUF1254_sf"/>
</dbReference>
<feature type="region of interest" description="Disordered" evidence="1">
    <location>
        <begin position="204"/>
        <end position="257"/>
    </location>
</feature>
<dbReference type="Proteomes" id="UP001500665">
    <property type="component" value="Unassembled WGS sequence"/>
</dbReference>
<gene>
    <name evidence="4" type="ORF">GCM10009550_14760</name>
</gene>
<evidence type="ECO:0008006" key="6">
    <source>
        <dbReference type="Google" id="ProtNLM"/>
    </source>
</evidence>
<sequence>MGWPLANIHNRAVLFRQLPEPGLMGGFVPVAPPGRLAMLHDYITPEQRMVACPNQDVVYGFGMITADAGPCVIQVPDFGDRFWVYQAVDQRTESFVRLGAMYGTDYLSRTAMAKANIFVNVPAETAYFYLDLDETGARLHGDRAYTLAFPAGGLPPAKGFWSLTLYNEHHFFAPNPIGRYSLGTKNKDLRYGPDGSLTLHIQATRPDSRTPTGSPPPQAAPSPSTCAPTGPTSPSSPANGPRPPPLRHTDPEGADST</sequence>
<dbReference type="Gene3D" id="2.60.40.1610">
    <property type="entry name" value="Domain of unknown function DUF1254"/>
    <property type="match status" value="1"/>
</dbReference>
<proteinExistence type="predicted"/>
<feature type="compositionally biased region" description="Low complexity" evidence="1">
    <location>
        <begin position="221"/>
        <end position="239"/>
    </location>
</feature>
<keyword evidence="5" id="KW-1185">Reference proteome</keyword>
<dbReference type="Pfam" id="PF06742">
    <property type="entry name" value="DUF1214"/>
    <property type="match status" value="1"/>
</dbReference>
<dbReference type="Pfam" id="PF06863">
    <property type="entry name" value="DUF1254"/>
    <property type="match status" value="1"/>
</dbReference>
<organism evidence="4 5">
    <name type="scientific">Actinocorallia libanotica</name>
    <dbReference type="NCBI Taxonomy" id="46162"/>
    <lineage>
        <taxon>Bacteria</taxon>
        <taxon>Bacillati</taxon>
        <taxon>Actinomycetota</taxon>
        <taxon>Actinomycetes</taxon>
        <taxon>Streptosporangiales</taxon>
        <taxon>Thermomonosporaceae</taxon>
        <taxon>Actinocorallia</taxon>
    </lineage>
</organism>
<evidence type="ECO:0000259" key="3">
    <source>
        <dbReference type="Pfam" id="PF06863"/>
    </source>
</evidence>
<dbReference type="InterPro" id="IPR010679">
    <property type="entry name" value="DUF1254"/>
</dbReference>
<evidence type="ECO:0000313" key="5">
    <source>
        <dbReference type="Proteomes" id="UP001500665"/>
    </source>
</evidence>
<evidence type="ECO:0000256" key="1">
    <source>
        <dbReference type="SAM" id="MobiDB-lite"/>
    </source>
</evidence>
<dbReference type="Gene3D" id="2.60.120.1600">
    <property type="match status" value="1"/>
</dbReference>
<dbReference type="SUPFAM" id="SSF160935">
    <property type="entry name" value="VPA0735-like"/>
    <property type="match status" value="2"/>
</dbReference>
<evidence type="ECO:0000313" key="4">
    <source>
        <dbReference type="EMBL" id="GAA0943061.1"/>
    </source>
</evidence>
<reference evidence="5" key="1">
    <citation type="journal article" date="2019" name="Int. J. Syst. Evol. Microbiol.">
        <title>The Global Catalogue of Microorganisms (GCM) 10K type strain sequencing project: providing services to taxonomists for standard genome sequencing and annotation.</title>
        <authorList>
            <consortium name="The Broad Institute Genomics Platform"/>
            <consortium name="The Broad Institute Genome Sequencing Center for Infectious Disease"/>
            <person name="Wu L."/>
            <person name="Ma J."/>
        </authorList>
    </citation>
    <scope>NUCLEOTIDE SEQUENCE [LARGE SCALE GENOMIC DNA]</scope>
    <source>
        <strain evidence="5">JCM 10696</strain>
    </source>
</reference>
<protein>
    <recommendedName>
        <fullName evidence="6">DUF1214 domain-containing protein</fullName>
    </recommendedName>
</protein>
<evidence type="ECO:0000259" key="2">
    <source>
        <dbReference type="Pfam" id="PF06742"/>
    </source>
</evidence>
<dbReference type="RefSeq" id="WP_344238118.1">
    <property type="nucleotide sequence ID" value="NZ_BAAAHH010000004.1"/>
</dbReference>
<dbReference type="InterPro" id="IPR010621">
    <property type="entry name" value="DUF1214"/>
</dbReference>
<comment type="caution">
    <text evidence="4">The sequence shown here is derived from an EMBL/GenBank/DDBJ whole genome shotgun (WGS) entry which is preliminary data.</text>
</comment>
<feature type="domain" description="DUF1214" evidence="2">
    <location>
        <begin position="124"/>
        <end position="208"/>
    </location>
</feature>
<dbReference type="EMBL" id="BAAAHH010000004">
    <property type="protein sequence ID" value="GAA0943061.1"/>
    <property type="molecule type" value="Genomic_DNA"/>
</dbReference>